<accession>X1K9S4</accession>
<dbReference type="Gene3D" id="3.40.50.300">
    <property type="entry name" value="P-loop containing nucleotide triphosphate hydrolases"/>
    <property type="match status" value="1"/>
</dbReference>
<keyword evidence="1" id="KW-0547">Nucleotide-binding</keyword>
<sequence>MHNIPDEVQFIMVDPKRVELTPFNSIPHLATPVIVDTNKALGTLRWLNQEMDKRYQKLAASGARNIAGYNRNKQGEERLPYLVLIIDELADLMMAGFDEVEHILCRLAQLARATGIHLVVATQRPSVD</sequence>
<organism evidence="4">
    <name type="scientific">marine sediment metagenome</name>
    <dbReference type="NCBI Taxonomy" id="412755"/>
    <lineage>
        <taxon>unclassified sequences</taxon>
        <taxon>metagenomes</taxon>
        <taxon>ecological metagenomes</taxon>
    </lineage>
</organism>
<evidence type="ECO:0000256" key="1">
    <source>
        <dbReference type="ARBA" id="ARBA00022741"/>
    </source>
</evidence>
<dbReference type="EMBL" id="BARV01011079">
    <property type="protein sequence ID" value="GAI03777.1"/>
    <property type="molecule type" value="Genomic_DNA"/>
</dbReference>
<reference evidence="4" key="1">
    <citation type="journal article" date="2014" name="Front. Microbiol.">
        <title>High frequency of phylogenetically diverse reductive dehalogenase-homologous genes in deep subseafloor sedimentary metagenomes.</title>
        <authorList>
            <person name="Kawai M."/>
            <person name="Futagami T."/>
            <person name="Toyoda A."/>
            <person name="Takaki Y."/>
            <person name="Nishi S."/>
            <person name="Hori S."/>
            <person name="Arai W."/>
            <person name="Tsubouchi T."/>
            <person name="Morono Y."/>
            <person name="Uchiyama I."/>
            <person name="Ito T."/>
            <person name="Fujiyama A."/>
            <person name="Inagaki F."/>
            <person name="Takami H."/>
        </authorList>
    </citation>
    <scope>NUCLEOTIDE SEQUENCE</scope>
    <source>
        <strain evidence="4">Expedition CK06-06</strain>
    </source>
</reference>
<dbReference type="InterPro" id="IPR050206">
    <property type="entry name" value="FtsK/SpoIIIE/SftA"/>
</dbReference>
<dbReference type="PANTHER" id="PTHR22683">
    <property type="entry name" value="SPORULATION PROTEIN RELATED"/>
    <property type="match status" value="1"/>
</dbReference>
<dbReference type="PANTHER" id="PTHR22683:SF41">
    <property type="entry name" value="DNA TRANSLOCASE FTSK"/>
    <property type="match status" value="1"/>
</dbReference>
<feature type="domain" description="FtsK" evidence="3">
    <location>
        <begin position="1"/>
        <end position="128"/>
    </location>
</feature>
<protein>
    <recommendedName>
        <fullName evidence="3">FtsK domain-containing protein</fullName>
    </recommendedName>
</protein>
<proteinExistence type="predicted"/>
<dbReference type="SUPFAM" id="SSF52540">
    <property type="entry name" value="P-loop containing nucleoside triphosphate hydrolases"/>
    <property type="match status" value="1"/>
</dbReference>
<dbReference type="GO" id="GO:0005524">
    <property type="term" value="F:ATP binding"/>
    <property type="evidence" value="ECO:0007669"/>
    <property type="project" value="UniProtKB-KW"/>
</dbReference>
<evidence type="ECO:0000313" key="4">
    <source>
        <dbReference type="EMBL" id="GAI03777.1"/>
    </source>
</evidence>
<dbReference type="GO" id="GO:0003677">
    <property type="term" value="F:DNA binding"/>
    <property type="evidence" value="ECO:0007669"/>
    <property type="project" value="InterPro"/>
</dbReference>
<name>X1K9S4_9ZZZZ</name>
<dbReference type="PROSITE" id="PS50901">
    <property type="entry name" value="FTSK"/>
    <property type="match status" value="1"/>
</dbReference>
<dbReference type="Pfam" id="PF01580">
    <property type="entry name" value="FtsK_SpoIIIE"/>
    <property type="match status" value="1"/>
</dbReference>
<evidence type="ECO:0000256" key="2">
    <source>
        <dbReference type="ARBA" id="ARBA00022840"/>
    </source>
</evidence>
<dbReference type="InterPro" id="IPR002543">
    <property type="entry name" value="FtsK_dom"/>
</dbReference>
<comment type="caution">
    <text evidence="4">The sequence shown here is derived from an EMBL/GenBank/DDBJ whole genome shotgun (WGS) entry which is preliminary data.</text>
</comment>
<evidence type="ECO:0000259" key="3">
    <source>
        <dbReference type="PROSITE" id="PS50901"/>
    </source>
</evidence>
<keyword evidence="2" id="KW-0067">ATP-binding</keyword>
<feature type="non-terminal residue" evidence="4">
    <location>
        <position position="128"/>
    </location>
</feature>
<gene>
    <name evidence="4" type="ORF">S06H3_21175</name>
</gene>
<dbReference type="AlphaFoldDB" id="X1K9S4"/>
<dbReference type="InterPro" id="IPR027417">
    <property type="entry name" value="P-loop_NTPase"/>
</dbReference>